<dbReference type="PANTHER" id="PTHR13848">
    <property type="entry name" value="PROTEIN YIPPEE-LIKE CG15309-RELATED"/>
    <property type="match status" value="1"/>
</dbReference>
<sequence>MSLLRKQSDPTTSTSIFATYLTQSLPFRRKSRQSSTDSNISTYSAASQASVETSSSNPFVRCLTPNPIPVSSSSSAIAPPDGKFLHGHTSHIHCAKCSTDLCLTSQIISKGFTGRHGRALLVQGNPTHIQSNTAALPNTYQNKNIPRNLVTGQHIVSDISCQICGSTLGWKYVEASEESQKYKVGKFILETKRVRVGVSWENDDSAGLGAHTYDEVLPLPPRDLKRLVDNPSKSDQEVEFDSQDEDECEDIFAGVWSPQLAAKRRQRKRERFGRRPVGGSMRSYGAASSTDTLS</sequence>
<dbReference type="AlphaFoldDB" id="A0A072NW34"/>
<dbReference type="InterPro" id="IPR034751">
    <property type="entry name" value="Yippee"/>
</dbReference>
<dbReference type="RefSeq" id="XP_013254689.1">
    <property type="nucleotide sequence ID" value="XM_013399235.1"/>
</dbReference>
<keyword evidence="7" id="KW-1185">Reference proteome</keyword>
<evidence type="ECO:0000256" key="2">
    <source>
        <dbReference type="ARBA" id="ARBA00022723"/>
    </source>
</evidence>
<name>A0A072NW34_9EURO</name>
<comment type="similarity">
    <text evidence="1">Belongs to the yippee family.</text>
</comment>
<dbReference type="OrthoDB" id="6407410at2759"/>
<reference evidence="6 7" key="1">
    <citation type="submission" date="2013-03" db="EMBL/GenBank/DDBJ databases">
        <title>The Genome Sequence of Exophiala aquamarina CBS 119918.</title>
        <authorList>
            <consortium name="The Broad Institute Genomics Platform"/>
            <person name="Cuomo C."/>
            <person name="de Hoog S."/>
            <person name="Gorbushina A."/>
            <person name="Walker B."/>
            <person name="Young S.K."/>
            <person name="Zeng Q."/>
            <person name="Gargeya S."/>
            <person name="Fitzgerald M."/>
            <person name="Haas B."/>
            <person name="Abouelleil A."/>
            <person name="Allen A.W."/>
            <person name="Alvarado L."/>
            <person name="Arachchi H.M."/>
            <person name="Berlin A.M."/>
            <person name="Chapman S.B."/>
            <person name="Gainer-Dewar J."/>
            <person name="Goldberg J."/>
            <person name="Griggs A."/>
            <person name="Gujja S."/>
            <person name="Hansen M."/>
            <person name="Howarth C."/>
            <person name="Imamovic A."/>
            <person name="Ireland A."/>
            <person name="Larimer J."/>
            <person name="McCowan C."/>
            <person name="Murphy C."/>
            <person name="Pearson M."/>
            <person name="Poon T.W."/>
            <person name="Priest M."/>
            <person name="Roberts A."/>
            <person name="Saif S."/>
            <person name="Shea T."/>
            <person name="Sisk P."/>
            <person name="Sykes S."/>
            <person name="Wortman J."/>
            <person name="Nusbaum C."/>
            <person name="Birren B."/>
        </authorList>
    </citation>
    <scope>NUCLEOTIDE SEQUENCE [LARGE SCALE GENOMIC DNA]</scope>
    <source>
        <strain evidence="6 7">CBS 119918</strain>
    </source>
</reference>
<keyword evidence="3" id="KW-0862">Zinc</keyword>
<dbReference type="InterPro" id="IPR004910">
    <property type="entry name" value="Yippee/Mis18/Cereblon"/>
</dbReference>
<evidence type="ECO:0000259" key="5">
    <source>
        <dbReference type="PROSITE" id="PS51792"/>
    </source>
</evidence>
<evidence type="ECO:0000313" key="6">
    <source>
        <dbReference type="EMBL" id="KEF52099.1"/>
    </source>
</evidence>
<dbReference type="HOGENOM" id="CLU_043857_0_0_1"/>
<evidence type="ECO:0000256" key="4">
    <source>
        <dbReference type="SAM" id="MobiDB-lite"/>
    </source>
</evidence>
<comment type="caution">
    <text evidence="6">The sequence shown here is derived from an EMBL/GenBank/DDBJ whole genome shotgun (WGS) entry which is preliminary data.</text>
</comment>
<organism evidence="6 7">
    <name type="scientific">Exophiala aquamarina CBS 119918</name>
    <dbReference type="NCBI Taxonomy" id="1182545"/>
    <lineage>
        <taxon>Eukaryota</taxon>
        <taxon>Fungi</taxon>
        <taxon>Dikarya</taxon>
        <taxon>Ascomycota</taxon>
        <taxon>Pezizomycotina</taxon>
        <taxon>Eurotiomycetes</taxon>
        <taxon>Chaetothyriomycetidae</taxon>
        <taxon>Chaetothyriales</taxon>
        <taxon>Herpotrichiellaceae</taxon>
        <taxon>Exophiala</taxon>
    </lineage>
</organism>
<dbReference type="PROSITE" id="PS51792">
    <property type="entry name" value="YIPPEE"/>
    <property type="match status" value="1"/>
</dbReference>
<dbReference type="GO" id="GO:0046872">
    <property type="term" value="F:metal ion binding"/>
    <property type="evidence" value="ECO:0007669"/>
    <property type="project" value="UniProtKB-KW"/>
</dbReference>
<dbReference type="STRING" id="1182545.A0A072NW34"/>
<accession>A0A072NW34</accession>
<gene>
    <name evidence="6" type="ORF">A1O9_11725</name>
</gene>
<protein>
    <recommendedName>
        <fullName evidence="5">Yippee domain-containing protein</fullName>
    </recommendedName>
</protein>
<proteinExistence type="inferred from homology"/>
<feature type="compositionally biased region" description="Basic residues" evidence="4">
    <location>
        <begin position="262"/>
        <end position="274"/>
    </location>
</feature>
<evidence type="ECO:0000256" key="1">
    <source>
        <dbReference type="ARBA" id="ARBA00005613"/>
    </source>
</evidence>
<feature type="region of interest" description="Disordered" evidence="4">
    <location>
        <begin position="262"/>
        <end position="294"/>
    </location>
</feature>
<dbReference type="InterPro" id="IPR039058">
    <property type="entry name" value="Yippee_fam"/>
</dbReference>
<dbReference type="Proteomes" id="UP000027920">
    <property type="component" value="Unassembled WGS sequence"/>
</dbReference>
<dbReference type="EMBL" id="AMGV01000019">
    <property type="protein sequence ID" value="KEF52099.1"/>
    <property type="molecule type" value="Genomic_DNA"/>
</dbReference>
<dbReference type="GeneID" id="25286622"/>
<dbReference type="VEuPathDB" id="FungiDB:A1O9_11725"/>
<keyword evidence="2" id="KW-0479">Metal-binding</keyword>
<feature type="domain" description="Yippee" evidence="5">
    <location>
        <begin position="90"/>
        <end position="198"/>
    </location>
</feature>
<dbReference type="Pfam" id="PF03226">
    <property type="entry name" value="Yippee-Mis18"/>
    <property type="match status" value="1"/>
</dbReference>
<evidence type="ECO:0000313" key="7">
    <source>
        <dbReference type="Proteomes" id="UP000027920"/>
    </source>
</evidence>
<evidence type="ECO:0000256" key="3">
    <source>
        <dbReference type="ARBA" id="ARBA00022833"/>
    </source>
</evidence>